<dbReference type="Proteomes" id="UP001370758">
    <property type="component" value="Unassembled WGS sequence"/>
</dbReference>
<dbReference type="AlphaFoldDB" id="A0AAV9WDF4"/>
<protein>
    <submittedName>
        <fullName evidence="2">Uncharacterized protein</fullName>
    </submittedName>
</protein>
<reference evidence="2 3" key="1">
    <citation type="submission" date="2023-08" db="EMBL/GenBank/DDBJ databases">
        <authorList>
            <person name="Palmer J.M."/>
        </authorList>
    </citation>
    <scope>NUCLEOTIDE SEQUENCE [LARGE SCALE GENOMIC DNA]</scope>
    <source>
        <strain evidence="2 3">TWF481</strain>
    </source>
</reference>
<sequence length="308" mass="35364">MSTEPPQAPRATGDPETTAPASNNPPPVASANCAEFPKACACFYNKAPLDPVNHPCKCQIFTVFLELDFYDPTELPPSETPNLSCLDKTFKKFISYPLDLQKPWVPNEDRMTGARNINSMFVTSVNIETLCQYLESNPEAVSLHDDDVHAVMQNLKNKFRPYFCELGEMCLTNKLPYDFYYTKQMCDLARSRIEDFEKNATKVSIRLTGKFLTAENVGAYTKHLDKIERRTRSYRHKFQRRQNYLRREIRATTRVLAACQRFSAIQIHRLGDQEPCECRSKEWEKGVWEKFCLPVISVPVGLRGFAPI</sequence>
<dbReference type="EMBL" id="JAVHJL010000003">
    <property type="protein sequence ID" value="KAK6506862.1"/>
    <property type="molecule type" value="Genomic_DNA"/>
</dbReference>
<accession>A0AAV9WDF4</accession>
<evidence type="ECO:0000313" key="3">
    <source>
        <dbReference type="Proteomes" id="UP001370758"/>
    </source>
</evidence>
<comment type="caution">
    <text evidence="2">The sequence shown here is derived from an EMBL/GenBank/DDBJ whole genome shotgun (WGS) entry which is preliminary data.</text>
</comment>
<evidence type="ECO:0000256" key="1">
    <source>
        <dbReference type="SAM" id="MobiDB-lite"/>
    </source>
</evidence>
<keyword evidence="3" id="KW-1185">Reference proteome</keyword>
<organism evidence="2 3">
    <name type="scientific">Arthrobotrys musiformis</name>
    <dbReference type="NCBI Taxonomy" id="47236"/>
    <lineage>
        <taxon>Eukaryota</taxon>
        <taxon>Fungi</taxon>
        <taxon>Dikarya</taxon>
        <taxon>Ascomycota</taxon>
        <taxon>Pezizomycotina</taxon>
        <taxon>Orbiliomycetes</taxon>
        <taxon>Orbiliales</taxon>
        <taxon>Orbiliaceae</taxon>
        <taxon>Arthrobotrys</taxon>
    </lineage>
</organism>
<evidence type="ECO:0000313" key="2">
    <source>
        <dbReference type="EMBL" id="KAK6506862.1"/>
    </source>
</evidence>
<feature type="region of interest" description="Disordered" evidence="1">
    <location>
        <begin position="1"/>
        <end position="27"/>
    </location>
</feature>
<gene>
    <name evidence="2" type="ORF">TWF481_005322</name>
</gene>
<proteinExistence type="predicted"/>
<name>A0AAV9WDF4_9PEZI</name>